<dbReference type="GO" id="GO:0005778">
    <property type="term" value="C:peroxisomal membrane"/>
    <property type="evidence" value="ECO:0007669"/>
    <property type="project" value="TreeGrafter"/>
</dbReference>
<name>A0A0L9VI30_PHAAN</name>
<dbReference type="PROSITE" id="PS50065">
    <property type="entry name" value="HMG_COA_REDUCTASE_4"/>
    <property type="match status" value="1"/>
</dbReference>
<evidence type="ECO:0000313" key="2">
    <source>
        <dbReference type="Proteomes" id="UP000053144"/>
    </source>
</evidence>
<dbReference type="EMBL" id="CM003380">
    <property type="protein sequence ID" value="KOM54725.1"/>
    <property type="molecule type" value="Genomic_DNA"/>
</dbReference>
<dbReference type="SUPFAM" id="SSF56542">
    <property type="entry name" value="Substrate-binding domain of HMG-CoA reductase"/>
    <property type="match status" value="1"/>
</dbReference>
<sequence>MPPSTSSLMRRLFSAKTLAPLACPAMLLDSPVSKIKHNQIPLPRFISVNKAVVSGSVPSYALESRLGDCGRATAICCATVQRLPGRSLEGLPVQGFNYDSILRQCCEMSIRFVQIPVGVALCSACYAFEVLLGGSSQMNNNGVGVIVWHKLGLGGGFGWSDEMSMVVGRGSEMVGGKTMVAAPLTA</sequence>
<accession>A0A0L9VI30</accession>
<gene>
    <name evidence="1" type="ORF">LR48_Vigan10g061700</name>
</gene>
<dbReference type="InterPro" id="IPR009029">
    <property type="entry name" value="HMG_CoA_Rdtase_sub-bd_dom_sf"/>
</dbReference>
<dbReference type="STRING" id="3914.A0A0L9VI30"/>
<dbReference type="GO" id="GO:0004420">
    <property type="term" value="F:hydroxymethylglutaryl-CoA reductase (NADPH) activity"/>
    <property type="evidence" value="ECO:0007669"/>
    <property type="project" value="InterPro"/>
</dbReference>
<reference evidence="2" key="1">
    <citation type="journal article" date="2015" name="Proc. Natl. Acad. Sci. U.S.A.">
        <title>Genome sequencing of adzuki bean (Vigna angularis) provides insight into high starch and low fat accumulation and domestication.</title>
        <authorList>
            <person name="Yang K."/>
            <person name="Tian Z."/>
            <person name="Chen C."/>
            <person name="Luo L."/>
            <person name="Zhao B."/>
            <person name="Wang Z."/>
            <person name="Yu L."/>
            <person name="Li Y."/>
            <person name="Sun Y."/>
            <person name="Li W."/>
            <person name="Chen Y."/>
            <person name="Li Y."/>
            <person name="Zhang Y."/>
            <person name="Ai D."/>
            <person name="Zhao J."/>
            <person name="Shang C."/>
            <person name="Ma Y."/>
            <person name="Wu B."/>
            <person name="Wang M."/>
            <person name="Gao L."/>
            <person name="Sun D."/>
            <person name="Zhang P."/>
            <person name="Guo F."/>
            <person name="Wang W."/>
            <person name="Li Y."/>
            <person name="Wang J."/>
            <person name="Varshney R.K."/>
            <person name="Wang J."/>
            <person name="Ling H.Q."/>
            <person name="Wan P."/>
        </authorList>
    </citation>
    <scope>NUCLEOTIDE SEQUENCE</scope>
    <source>
        <strain evidence="2">cv. Jingnong 6</strain>
    </source>
</reference>
<dbReference type="AlphaFoldDB" id="A0A0L9VI30"/>
<dbReference type="InterPro" id="IPR002202">
    <property type="entry name" value="HMG_CoA_Rdtase"/>
</dbReference>
<dbReference type="Proteomes" id="UP000053144">
    <property type="component" value="Chromosome 10"/>
</dbReference>
<organism evidence="1 2">
    <name type="scientific">Phaseolus angularis</name>
    <name type="common">Azuki bean</name>
    <name type="synonym">Vigna angularis</name>
    <dbReference type="NCBI Taxonomy" id="3914"/>
    <lineage>
        <taxon>Eukaryota</taxon>
        <taxon>Viridiplantae</taxon>
        <taxon>Streptophyta</taxon>
        <taxon>Embryophyta</taxon>
        <taxon>Tracheophyta</taxon>
        <taxon>Spermatophyta</taxon>
        <taxon>Magnoliopsida</taxon>
        <taxon>eudicotyledons</taxon>
        <taxon>Gunneridae</taxon>
        <taxon>Pentapetalae</taxon>
        <taxon>rosids</taxon>
        <taxon>fabids</taxon>
        <taxon>Fabales</taxon>
        <taxon>Fabaceae</taxon>
        <taxon>Papilionoideae</taxon>
        <taxon>50 kb inversion clade</taxon>
        <taxon>NPAAA clade</taxon>
        <taxon>indigoferoid/millettioid clade</taxon>
        <taxon>Phaseoleae</taxon>
        <taxon>Vigna</taxon>
    </lineage>
</organism>
<dbReference type="PANTHER" id="PTHR10572:SF55">
    <property type="entry name" value="3-HYDROXY-3-METHYLGLUTARYL COENZYME A REDUCTASE"/>
    <property type="match status" value="1"/>
</dbReference>
<protein>
    <submittedName>
        <fullName evidence="1">Uncharacterized protein</fullName>
    </submittedName>
</protein>
<dbReference type="GO" id="GO:0005789">
    <property type="term" value="C:endoplasmic reticulum membrane"/>
    <property type="evidence" value="ECO:0007669"/>
    <property type="project" value="TreeGrafter"/>
</dbReference>
<dbReference type="InterPro" id="IPR023282">
    <property type="entry name" value="HMG_CoA_Rdtase_N"/>
</dbReference>
<proteinExistence type="predicted"/>
<dbReference type="GO" id="GO:0016126">
    <property type="term" value="P:sterol biosynthetic process"/>
    <property type="evidence" value="ECO:0007669"/>
    <property type="project" value="TreeGrafter"/>
</dbReference>
<dbReference type="GO" id="GO:0008299">
    <property type="term" value="P:isoprenoid biosynthetic process"/>
    <property type="evidence" value="ECO:0007669"/>
    <property type="project" value="TreeGrafter"/>
</dbReference>
<dbReference type="GO" id="GO:0015936">
    <property type="term" value="P:coenzyme A metabolic process"/>
    <property type="evidence" value="ECO:0007669"/>
    <property type="project" value="InterPro"/>
</dbReference>
<evidence type="ECO:0000313" key="1">
    <source>
        <dbReference type="EMBL" id="KOM54725.1"/>
    </source>
</evidence>
<dbReference type="PANTHER" id="PTHR10572">
    <property type="entry name" value="3-HYDROXY-3-METHYLGLUTARYL-COENZYME A REDUCTASE"/>
    <property type="match status" value="1"/>
</dbReference>
<dbReference type="Gramene" id="KOM54725">
    <property type="protein sequence ID" value="KOM54725"/>
    <property type="gene ID" value="LR48_Vigan10g061700"/>
</dbReference>
<dbReference type="Gene3D" id="1.10.3270.10">
    <property type="entry name" value="HMGR, N-terminal domain"/>
    <property type="match status" value="1"/>
</dbReference>